<dbReference type="AlphaFoldDB" id="A0A4Q0AJA5"/>
<evidence type="ECO:0000313" key="3">
    <source>
        <dbReference type="EMBL" id="RWZ78758.1"/>
    </source>
</evidence>
<keyword evidence="1" id="KW-0472">Membrane</keyword>
<gene>
    <name evidence="3" type="ORF">EOT05_03345</name>
</gene>
<evidence type="ECO:0000256" key="1">
    <source>
        <dbReference type="SAM" id="Phobius"/>
    </source>
</evidence>
<dbReference type="Pfam" id="PF05257">
    <property type="entry name" value="CHAP"/>
    <property type="match status" value="1"/>
</dbReference>
<evidence type="ECO:0000259" key="2">
    <source>
        <dbReference type="PROSITE" id="PS50911"/>
    </source>
</evidence>
<sequence length="203" mass="22266">MNPSIVIFGVAGYNPKRTIAVVLATLVIILSLPFMAVMSMGTDALSFLAGTPDAKAAETQGFYMGGPVPGDTYEWGNCTYWAFAMRLWAGTPIPTTWGNANTWDDRARADGYEVNHTPAINAVFQTDEGEWGHVAYVIKVDDKTGDWTISEMNAPHLNVVSQRTFSKDSAQYYNFIYGKKGEAWTPKPILNPLLNTGNLSPSF</sequence>
<dbReference type="PROSITE" id="PS50911">
    <property type="entry name" value="CHAP"/>
    <property type="match status" value="1"/>
</dbReference>
<dbReference type="EMBL" id="SCKX01000001">
    <property type="protein sequence ID" value="RWZ78758.1"/>
    <property type="molecule type" value="Genomic_DNA"/>
</dbReference>
<name>A0A4Q0AJA5_9BACT</name>
<dbReference type="InterPro" id="IPR007921">
    <property type="entry name" value="CHAP_dom"/>
</dbReference>
<protein>
    <submittedName>
        <fullName evidence="3">CHAP domain-containing protein</fullName>
    </submittedName>
</protein>
<dbReference type="Proteomes" id="UP000289257">
    <property type="component" value="Unassembled WGS sequence"/>
</dbReference>
<feature type="transmembrane region" description="Helical" evidence="1">
    <location>
        <begin position="18"/>
        <end position="38"/>
    </location>
</feature>
<comment type="caution">
    <text evidence="3">The sequence shown here is derived from an EMBL/GenBank/DDBJ whole genome shotgun (WGS) entry which is preliminary data.</text>
</comment>
<keyword evidence="4" id="KW-1185">Reference proteome</keyword>
<keyword evidence="1" id="KW-1133">Transmembrane helix</keyword>
<dbReference type="Gene3D" id="3.90.1720.10">
    <property type="entry name" value="endopeptidase domain like (from Nostoc punctiforme)"/>
    <property type="match status" value="1"/>
</dbReference>
<keyword evidence="1" id="KW-0812">Transmembrane</keyword>
<dbReference type="SUPFAM" id="SSF54001">
    <property type="entry name" value="Cysteine proteinases"/>
    <property type="match status" value="1"/>
</dbReference>
<feature type="domain" description="Peptidase C51" evidence="2">
    <location>
        <begin position="53"/>
        <end position="177"/>
    </location>
</feature>
<accession>A0A4Q0AJA5</accession>
<proteinExistence type="predicted"/>
<evidence type="ECO:0000313" key="4">
    <source>
        <dbReference type="Proteomes" id="UP000289257"/>
    </source>
</evidence>
<organism evidence="3 4">
    <name type="scientific">Candidatus Microsaccharimonas sossegonensis</name>
    <dbReference type="NCBI Taxonomy" id="2506948"/>
    <lineage>
        <taxon>Bacteria</taxon>
        <taxon>Candidatus Saccharimonadota</taxon>
        <taxon>Candidatus Saccharimonadia</taxon>
        <taxon>Candidatus Saccharimonadales</taxon>
        <taxon>Candidatus Saccharimonadaceae</taxon>
        <taxon>Candidatus Microsaccharimonas</taxon>
    </lineage>
</organism>
<reference evidence="3" key="1">
    <citation type="submission" date="2019-01" db="EMBL/GenBank/DDBJ databases">
        <title>Genomic signatures and co-occurrence patterns of the ultra-small Saccharimodia (Patescibacteria phylum) suggest a symbiotic lifestyle.</title>
        <authorList>
            <person name="Lemos L."/>
            <person name="Medeiros J."/>
            <person name="Andreote F."/>
            <person name="Fernandes G."/>
            <person name="Varani A."/>
            <person name="Oliveira G."/>
            <person name="Pylro V."/>
        </authorList>
    </citation>
    <scope>NUCLEOTIDE SEQUENCE [LARGE SCALE GENOMIC DNA]</scope>
    <source>
        <strain evidence="3">AMD02</strain>
    </source>
</reference>
<dbReference type="InterPro" id="IPR038765">
    <property type="entry name" value="Papain-like_cys_pep_sf"/>
</dbReference>